<organism evidence="1 2">
    <name type="scientific">Acetobacterium malicum</name>
    <dbReference type="NCBI Taxonomy" id="52692"/>
    <lineage>
        <taxon>Bacteria</taxon>
        <taxon>Bacillati</taxon>
        <taxon>Bacillota</taxon>
        <taxon>Clostridia</taxon>
        <taxon>Eubacteriales</taxon>
        <taxon>Eubacteriaceae</taxon>
        <taxon>Acetobacterium</taxon>
    </lineage>
</organism>
<dbReference type="EMBL" id="WJBE01000031">
    <property type="protein sequence ID" value="MBC3901538.1"/>
    <property type="molecule type" value="Genomic_DNA"/>
</dbReference>
<evidence type="ECO:0000313" key="1">
    <source>
        <dbReference type="EMBL" id="MBC3901538.1"/>
    </source>
</evidence>
<gene>
    <name evidence="1" type="ORF">GH811_18220</name>
</gene>
<proteinExistence type="predicted"/>
<dbReference type="Proteomes" id="UP000622405">
    <property type="component" value="Unassembled WGS sequence"/>
</dbReference>
<reference evidence="1 2" key="1">
    <citation type="journal article" date="2020" name="mSystems">
        <title>Defining Genomic and Predicted Metabolic Features of the Acetobacterium Genus.</title>
        <authorList>
            <person name="Ross D.E."/>
            <person name="Marshall C.W."/>
            <person name="Gulliver D."/>
            <person name="May H.D."/>
            <person name="Norman R.S."/>
        </authorList>
    </citation>
    <scope>NUCLEOTIDE SEQUENCE [LARGE SCALE GENOMIC DNA]</scope>
    <source>
        <strain evidence="1 2">DSM 4132</strain>
    </source>
</reference>
<keyword evidence="2" id="KW-1185">Reference proteome</keyword>
<accession>A0ABR6Z1Y0</accession>
<name>A0ABR6Z1Y0_9FIRM</name>
<sequence length="127" mass="15003">MTVSEQLEKEKKIRAEKNRITKIYKNNNLDKDIIKVLEGLVSDAAFMRVAIEETKAELIKNGMMEKFKNGSQVFWRERPESKVFLNFMKQYSNTMKLLIDLMPVQVKEEEQDQLTKFIQSKNEVVKK</sequence>
<protein>
    <submittedName>
        <fullName evidence="1">Uncharacterized protein</fullName>
    </submittedName>
</protein>
<comment type="caution">
    <text evidence="1">The sequence shown here is derived from an EMBL/GenBank/DDBJ whole genome shotgun (WGS) entry which is preliminary data.</text>
</comment>
<dbReference type="RefSeq" id="WP_186895571.1">
    <property type="nucleotide sequence ID" value="NZ_WJBE01000031.1"/>
</dbReference>
<evidence type="ECO:0000313" key="2">
    <source>
        <dbReference type="Proteomes" id="UP000622405"/>
    </source>
</evidence>